<comment type="caution">
    <text evidence="2">The sequence shown here is derived from an EMBL/GenBank/DDBJ whole genome shotgun (WGS) entry which is preliminary data.</text>
</comment>
<feature type="domain" description="N-acetyltransferase" evidence="1">
    <location>
        <begin position="7"/>
        <end position="153"/>
    </location>
</feature>
<sequence>MASPYFIFFSEMDKKTSLFKKCLNTLSLIDPKNWPKQRIIYFLDVLNYDYLVYTNGNELIGASAFNPDRQKKIVKSFLIFVSPRYRKQGIAKAIWVKLLQWTFENKFKGAQFGLGNNSATMAVLKAIKREIKKFGLTFADISPDTGKIIFREK</sequence>
<reference evidence="3" key="1">
    <citation type="submission" date="2017-09" db="EMBL/GenBank/DDBJ databases">
        <title>Depth-based differentiation of microbial function through sediment-hosted aquifers and enrichment of novel symbionts in the deep terrestrial subsurface.</title>
        <authorList>
            <person name="Probst A.J."/>
            <person name="Ladd B."/>
            <person name="Jarett J.K."/>
            <person name="Geller-Mcgrath D.E."/>
            <person name="Sieber C.M.K."/>
            <person name="Emerson J.B."/>
            <person name="Anantharaman K."/>
            <person name="Thomas B.C."/>
            <person name="Malmstrom R."/>
            <person name="Stieglmeier M."/>
            <person name="Klingl A."/>
            <person name="Woyke T."/>
            <person name="Ryan C.M."/>
            <person name="Banfield J.F."/>
        </authorList>
    </citation>
    <scope>NUCLEOTIDE SEQUENCE [LARGE SCALE GENOMIC DNA]</scope>
</reference>
<dbReference type="Gene3D" id="3.40.630.30">
    <property type="match status" value="1"/>
</dbReference>
<dbReference type="PROSITE" id="PS51186">
    <property type="entry name" value="GNAT"/>
    <property type="match status" value="1"/>
</dbReference>
<gene>
    <name evidence="2" type="ORF">COY61_00115</name>
</gene>
<dbReference type="SUPFAM" id="SSF55729">
    <property type="entry name" value="Acyl-CoA N-acyltransferases (Nat)"/>
    <property type="match status" value="1"/>
</dbReference>
<dbReference type="Pfam" id="PF00583">
    <property type="entry name" value="Acetyltransf_1"/>
    <property type="match status" value="1"/>
</dbReference>
<evidence type="ECO:0000259" key="1">
    <source>
        <dbReference type="PROSITE" id="PS51186"/>
    </source>
</evidence>
<dbReference type="CDD" id="cd04301">
    <property type="entry name" value="NAT_SF"/>
    <property type="match status" value="1"/>
</dbReference>
<dbReference type="InterPro" id="IPR016181">
    <property type="entry name" value="Acyl_CoA_acyltransferase"/>
</dbReference>
<dbReference type="AlphaFoldDB" id="A0A2M7RQ57"/>
<evidence type="ECO:0000313" key="3">
    <source>
        <dbReference type="Proteomes" id="UP000229371"/>
    </source>
</evidence>
<name>A0A2M7RQ57_9BACT</name>
<dbReference type="EMBL" id="PFMI01000003">
    <property type="protein sequence ID" value="PIZ01266.1"/>
    <property type="molecule type" value="Genomic_DNA"/>
</dbReference>
<proteinExistence type="predicted"/>
<organism evidence="2 3">
    <name type="scientific">bacterium (Candidatus Gribaldobacteria) CG_4_10_14_0_8_um_filter_33_9</name>
    <dbReference type="NCBI Taxonomy" id="2014266"/>
    <lineage>
        <taxon>Bacteria</taxon>
        <taxon>Candidatus Gribaldobacteria</taxon>
    </lineage>
</organism>
<dbReference type="GO" id="GO:0016747">
    <property type="term" value="F:acyltransferase activity, transferring groups other than amino-acyl groups"/>
    <property type="evidence" value="ECO:0007669"/>
    <property type="project" value="InterPro"/>
</dbReference>
<protein>
    <recommendedName>
        <fullName evidence="1">N-acetyltransferase domain-containing protein</fullName>
    </recommendedName>
</protein>
<accession>A0A2M7RQ57</accession>
<dbReference type="InterPro" id="IPR000182">
    <property type="entry name" value="GNAT_dom"/>
</dbReference>
<dbReference type="Proteomes" id="UP000229371">
    <property type="component" value="Unassembled WGS sequence"/>
</dbReference>
<evidence type="ECO:0000313" key="2">
    <source>
        <dbReference type="EMBL" id="PIZ01266.1"/>
    </source>
</evidence>